<dbReference type="InterPro" id="IPR036193">
    <property type="entry name" value="ADK_active_lid_dom_sf"/>
</dbReference>
<dbReference type="HAMAP" id="MF_00235">
    <property type="entry name" value="Adenylate_kinase_Adk"/>
    <property type="match status" value="1"/>
</dbReference>
<keyword evidence="4 7" id="KW-0418">Kinase</keyword>
<evidence type="ECO:0000313" key="10">
    <source>
        <dbReference type="Proteomes" id="UP000192927"/>
    </source>
</evidence>
<feature type="binding site" evidence="7">
    <location>
        <position position="121"/>
    </location>
    <ligand>
        <name>AMP</name>
        <dbReference type="ChEBI" id="CHEBI:456215"/>
    </ligand>
</feature>
<evidence type="ECO:0000256" key="5">
    <source>
        <dbReference type="ARBA" id="ARBA00023128"/>
    </source>
</evidence>
<feature type="region of interest" description="NMPbind" evidence="7">
    <location>
        <begin position="40"/>
        <end position="69"/>
    </location>
</feature>
<dbReference type="PRINTS" id="PR00094">
    <property type="entry name" value="ADENYLTKNASE"/>
</dbReference>
<feature type="binding site" evidence="7">
    <location>
        <begin position="67"/>
        <end position="69"/>
    </location>
    <ligand>
        <name>AMP</name>
        <dbReference type="ChEBI" id="CHEBI:456215"/>
    </ligand>
</feature>
<evidence type="ECO:0000256" key="1">
    <source>
        <dbReference type="ARBA" id="ARBA00004305"/>
    </source>
</evidence>
<feature type="binding site" evidence="7">
    <location>
        <position position="195"/>
    </location>
    <ligand>
        <name>AMP</name>
        <dbReference type="ChEBI" id="CHEBI:456215"/>
    </ligand>
</feature>
<evidence type="ECO:0000256" key="3">
    <source>
        <dbReference type="ARBA" id="ARBA00022741"/>
    </source>
</evidence>
<dbReference type="InterPro" id="IPR027417">
    <property type="entry name" value="P-loop_NTPase"/>
</dbReference>
<dbReference type="Pfam" id="PF00406">
    <property type="entry name" value="ADK"/>
    <property type="match status" value="1"/>
</dbReference>
<evidence type="ECO:0000256" key="6">
    <source>
        <dbReference type="ARBA" id="ARBA00023134"/>
    </source>
</evidence>
<dbReference type="GO" id="GO:0005524">
    <property type="term" value="F:ATP binding"/>
    <property type="evidence" value="ECO:0007669"/>
    <property type="project" value="InterPro"/>
</dbReference>
<dbReference type="InterPro" id="IPR000850">
    <property type="entry name" value="Adenylat/UMP-CMP_kin"/>
</dbReference>
<feature type="binding site" evidence="7">
    <location>
        <begin position="19"/>
        <end position="24"/>
    </location>
    <ligand>
        <name>GTP</name>
        <dbReference type="ChEBI" id="CHEBI:37565"/>
    </ligand>
</feature>
<evidence type="ECO:0000313" key="9">
    <source>
        <dbReference type="EMBL" id="SLM37785.1"/>
    </source>
</evidence>
<evidence type="ECO:0000256" key="7">
    <source>
        <dbReference type="HAMAP-Rule" id="MF_03169"/>
    </source>
</evidence>
<evidence type="ECO:0000259" key="8">
    <source>
        <dbReference type="Pfam" id="PF05191"/>
    </source>
</evidence>
<feature type="binding site" evidence="7">
    <location>
        <position position="41"/>
    </location>
    <ligand>
        <name>AMP</name>
        <dbReference type="ChEBI" id="CHEBI:456215"/>
    </ligand>
</feature>
<accession>A0A1W5D403</accession>
<comment type="domain">
    <text evidence="7">Consists of three domains, a large central CORE domain and two small peripheral domains, NMPbind and LID, which undergo movements during catalysis. The LID domain closes over the site of phosphoryl transfer upon GTP binding. Assembling and dissambling the active center during each catalytic cycle provides an effective means to prevent GTP hydrolysis.</text>
</comment>
<keyword evidence="6 7" id="KW-0342">GTP-binding</keyword>
<proteinExistence type="inferred from homology"/>
<gene>
    <name evidence="7" type="primary">ADK2</name>
</gene>
<keyword evidence="2 7" id="KW-0808">Transferase</keyword>
<protein>
    <recommendedName>
        <fullName evidence="7">GTP:AMP phosphotransferase, mitochondrial</fullName>
        <ecNumber evidence="7">2.7.4.10</ecNumber>
    </recommendedName>
    <alternativeName>
        <fullName evidence="7">Adenylate kinase 3</fullName>
        <shortName evidence="7">AK 3</shortName>
    </alternativeName>
</protein>
<dbReference type="InterPro" id="IPR007862">
    <property type="entry name" value="Adenylate_kinase_lid-dom"/>
</dbReference>
<dbReference type="Proteomes" id="UP000192927">
    <property type="component" value="Unassembled WGS sequence"/>
</dbReference>
<dbReference type="EMBL" id="FWEW01001890">
    <property type="protein sequence ID" value="SLM37785.1"/>
    <property type="molecule type" value="Genomic_DNA"/>
</dbReference>
<feature type="region of interest" description="LID" evidence="7">
    <location>
        <begin position="150"/>
        <end position="187"/>
    </location>
</feature>
<comment type="catalytic activity">
    <reaction evidence="7">
        <text>a ribonucleoside 5'-triphosphate + AMP = a ribonucleoside 5'-diphosphate + ADP</text>
        <dbReference type="Rhea" id="RHEA:13749"/>
        <dbReference type="ChEBI" id="CHEBI:57930"/>
        <dbReference type="ChEBI" id="CHEBI:61557"/>
        <dbReference type="ChEBI" id="CHEBI:456215"/>
        <dbReference type="ChEBI" id="CHEBI:456216"/>
        <dbReference type="EC" id="2.7.4.10"/>
    </reaction>
</comment>
<organism evidence="9 10">
    <name type="scientific">Lasallia pustulata</name>
    <dbReference type="NCBI Taxonomy" id="136370"/>
    <lineage>
        <taxon>Eukaryota</taxon>
        <taxon>Fungi</taxon>
        <taxon>Dikarya</taxon>
        <taxon>Ascomycota</taxon>
        <taxon>Pezizomycotina</taxon>
        <taxon>Lecanoromycetes</taxon>
        <taxon>OSLEUM clade</taxon>
        <taxon>Umbilicariomycetidae</taxon>
        <taxon>Umbilicariales</taxon>
        <taxon>Umbilicariaceae</taxon>
        <taxon>Lasallia</taxon>
    </lineage>
</organism>
<comment type="function">
    <text evidence="7">Involved in maintaining the homeostasis of cellular nucleotides by catalyzing the interconversion of nucleoside phosphates. Has GTP:AMP phosphotransferase and ITP:AMP phosphotransferase activities.</text>
</comment>
<feature type="binding site" evidence="7">
    <location>
        <position position="224"/>
    </location>
    <ligand>
        <name>GTP</name>
        <dbReference type="ChEBI" id="CHEBI:37565"/>
    </ligand>
</feature>
<reference evidence="10" key="1">
    <citation type="submission" date="2017-03" db="EMBL/GenBank/DDBJ databases">
        <authorList>
            <person name="Sharma R."/>
            <person name="Thines M."/>
        </authorList>
    </citation>
    <scope>NUCLEOTIDE SEQUENCE [LARGE SCALE GENOMIC DNA]</scope>
</reference>
<dbReference type="GO" id="GO:0004017">
    <property type="term" value="F:AMP kinase activity"/>
    <property type="evidence" value="ECO:0007669"/>
    <property type="project" value="InterPro"/>
</dbReference>
<dbReference type="HAMAP" id="MF_03169">
    <property type="entry name" value="Adenylate_kinase_AK3"/>
    <property type="match status" value="1"/>
</dbReference>
<dbReference type="Pfam" id="PF05191">
    <property type="entry name" value="ADK_lid"/>
    <property type="match status" value="1"/>
</dbReference>
<dbReference type="EC" id="2.7.4.10" evidence="7"/>
<dbReference type="GO" id="GO:0046039">
    <property type="term" value="P:GTP metabolic process"/>
    <property type="evidence" value="ECO:0007669"/>
    <property type="project" value="UniProtKB-UniRule"/>
</dbReference>
<comment type="subcellular location">
    <subcellularLocation>
        <location evidence="1 7">Mitochondrion matrix</location>
    </subcellularLocation>
</comment>
<dbReference type="SUPFAM" id="SSF57774">
    <property type="entry name" value="Microbial and mitochondrial ADK, insert 'zinc finger' domain"/>
    <property type="match status" value="1"/>
</dbReference>
<comment type="subunit">
    <text evidence="7">Monomer.</text>
</comment>
<dbReference type="PANTHER" id="PTHR23359">
    <property type="entry name" value="NUCLEOTIDE KINASE"/>
    <property type="match status" value="1"/>
</dbReference>
<keyword evidence="3 7" id="KW-0547">Nucleotide-binding</keyword>
<dbReference type="AlphaFoldDB" id="A0A1W5D403"/>
<dbReference type="Gene3D" id="3.40.50.300">
    <property type="entry name" value="P-loop containing nucleotide triphosphate hydrolases"/>
    <property type="match status" value="1"/>
</dbReference>
<comment type="similarity">
    <text evidence="7">Belongs to the adenylate kinase family. AK3 subfamily.</text>
</comment>
<feature type="binding site" evidence="7">
    <location>
        <position position="151"/>
    </location>
    <ligand>
        <name>GTP</name>
        <dbReference type="ChEBI" id="CHEBI:37565"/>
    </ligand>
</feature>
<dbReference type="CDD" id="cd01428">
    <property type="entry name" value="ADK"/>
    <property type="match status" value="1"/>
</dbReference>
<dbReference type="GO" id="GO:0046899">
    <property type="term" value="F:nucleoside triphosphate adenylate kinase activity"/>
    <property type="evidence" value="ECO:0007669"/>
    <property type="project" value="UniProtKB-UniRule"/>
</dbReference>
<dbReference type="InterPro" id="IPR033690">
    <property type="entry name" value="Adenylat_kinase_CS"/>
</dbReference>
<dbReference type="GO" id="GO:0005759">
    <property type="term" value="C:mitochondrial matrix"/>
    <property type="evidence" value="ECO:0007669"/>
    <property type="project" value="UniProtKB-SubCell"/>
</dbReference>
<evidence type="ECO:0000256" key="2">
    <source>
        <dbReference type="ARBA" id="ARBA00022679"/>
    </source>
</evidence>
<feature type="binding site" evidence="7">
    <location>
        <position position="46"/>
    </location>
    <ligand>
        <name>AMP</name>
        <dbReference type="ChEBI" id="CHEBI:456215"/>
    </ligand>
</feature>
<feature type="domain" description="Adenylate kinase active site lid" evidence="8">
    <location>
        <begin position="151"/>
        <end position="186"/>
    </location>
</feature>
<dbReference type="GO" id="GO:0046041">
    <property type="term" value="P:ITP metabolic process"/>
    <property type="evidence" value="ECO:0007669"/>
    <property type="project" value="UniProtKB-UniRule"/>
</dbReference>
<dbReference type="NCBIfam" id="TIGR01351">
    <property type="entry name" value="adk"/>
    <property type="match status" value="1"/>
</dbReference>
<dbReference type="GO" id="GO:0006172">
    <property type="term" value="P:ADP biosynthetic process"/>
    <property type="evidence" value="ECO:0007669"/>
    <property type="project" value="UniProtKB-UniRule"/>
</dbReference>
<dbReference type="GO" id="GO:0046033">
    <property type="term" value="P:AMP metabolic process"/>
    <property type="evidence" value="ECO:0007669"/>
    <property type="project" value="UniProtKB-UniRule"/>
</dbReference>
<evidence type="ECO:0000256" key="4">
    <source>
        <dbReference type="ARBA" id="ARBA00022777"/>
    </source>
</evidence>
<name>A0A1W5D403_9LECA</name>
<dbReference type="GO" id="GO:0005525">
    <property type="term" value="F:GTP binding"/>
    <property type="evidence" value="ECO:0007669"/>
    <property type="project" value="UniProtKB-KW"/>
</dbReference>
<dbReference type="InterPro" id="IPR028586">
    <property type="entry name" value="AK3/Ak4_mitochondrial"/>
</dbReference>
<feature type="binding site" evidence="7">
    <location>
        <begin position="160"/>
        <end position="161"/>
    </location>
    <ligand>
        <name>GTP</name>
        <dbReference type="ChEBI" id="CHEBI:37565"/>
    </ligand>
</feature>
<dbReference type="SUPFAM" id="SSF52540">
    <property type="entry name" value="P-loop containing nucleoside triphosphate hydrolases"/>
    <property type="match status" value="1"/>
</dbReference>
<feature type="binding site" evidence="7">
    <location>
        <begin position="114"/>
        <end position="117"/>
    </location>
    <ligand>
        <name>AMP</name>
        <dbReference type="ChEBI" id="CHEBI:456215"/>
    </ligand>
</feature>
<keyword evidence="10" id="KW-1185">Reference proteome</keyword>
<dbReference type="PROSITE" id="PS00113">
    <property type="entry name" value="ADENYLATE_KINASE"/>
    <property type="match status" value="1"/>
</dbReference>
<sequence length="240" mass="26587">MTTKKLRTAARIILVGAPGVGKGTQAERLMKRFPQVSAVSSGDLLRESARQNTSLGLEAQSAMRSGNLVPDEMILKLILNELKMKRWVSVTTSVSDAVPAAPSSAPDASFILDGFPRTATQASRLDDLIPINLVVSLVTPVDIILERIASRWVHAPSGRVYNTDFNVPKVAGKDDVTGEPLTKREDDGEETWKQRLRKFDETSRPLLEHYDRKGLLWTIEGNSSDEISPRLFAEFEKRFA</sequence>
<dbReference type="InterPro" id="IPR006259">
    <property type="entry name" value="Adenyl_kin_sub"/>
</dbReference>
<keyword evidence="5 7" id="KW-0496">Mitochondrion</keyword>
<feature type="binding site" evidence="7">
    <location>
        <position position="184"/>
    </location>
    <ligand>
        <name>AMP</name>
        <dbReference type="ChEBI" id="CHEBI:456215"/>
    </ligand>
</feature>